<keyword evidence="5" id="KW-1185">Reference proteome</keyword>
<dbReference type="PANTHER" id="PTHR11552:SF227">
    <property type="entry name" value="GLUCOSE DEHYDROGENASE [FAD, QUINONE]-LIKE PROTEIN"/>
    <property type="match status" value="1"/>
</dbReference>
<protein>
    <submittedName>
        <fullName evidence="4">Glucose dehydrogenase [FAD, quinone]</fullName>
    </submittedName>
</protein>
<dbReference type="Gene3D" id="3.50.50.60">
    <property type="entry name" value="FAD/NAD(P)-binding domain"/>
    <property type="match status" value="1"/>
</dbReference>
<comment type="cofactor">
    <cofactor evidence="2">
        <name>FAD</name>
        <dbReference type="ChEBI" id="CHEBI:57692"/>
    </cofactor>
</comment>
<dbReference type="EMBL" id="LNIX01000019">
    <property type="protein sequence ID" value="OXA44669.1"/>
    <property type="molecule type" value="Genomic_DNA"/>
</dbReference>
<keyword evidence="2" id="KW-0285">Flavoprotein</keyword>
<dbReference type="AlphaFoldDB" id="A0A226DHM2"/>
<dbReference type="GO" id="GO:0050660">
    <property type="term" value="F:flavin adenine dinucleotide binding"/>
    <property type="evidence" value="ECO:0007669"/>
    <property type="project" value="InterPro"/>
</dbReference>
<feature type="domain" description="Glucose-methanol-choline oxidoreductase N-terminal" evidence="3">
    <location>
        <begin position="301"/>
        <end position="315"/>
    </location>
</feature>
<dbReference type="SUPFAM" id="SSF54373">
    <property type="entry name" value="FAD-linked reductases, C-terminal domain"/>
    <property type="match status" value="1"/>
</dbReference>
<dbReference type="PROSITE" id="PS00624">
    <property type="entry name" value="GMC_OXRED_2"/>
    <property type="match status" value="1"/>
</dbReference>
<dbReference type="Gene3D" id="3.30.560.10">
    <property type="entry name" value="Glucose Oxidase, domain 3"/>
    <property type="match status" value="1"/>
</dbReference>
<dbReference type="Pfam" id="PF05199">
    <property type="entry name" value="GMC_oxred_C"/>
    <property type="match status" value="1"/>
</dbReference>
<reference evidence="4 5" key="1">
    <citation type="submission" date="2015-12" db="EMBL/GenBank/DDBJ databases">
        <title>The genome of Folsomia candida.</title>
        <authorList>
            <person name="Faddeeva A."/>
            <person name="Derks M.F."/>
            <person name="Anvar Y."/>
            <person name="Smit S."/>
            <person name="Van Straalen N."/>
            <person name="Roelofs D."/>
        </authorList>
    </citation>
    <scope>NUCLEOTIDE SEQUENCE [LARGE SCALE GENOMIC DNA]</scope>
    <source>
        <strain evidence="4 5">VU population</strain>
        <tissue evidence="4">Whole body</tissue>
    </source>
</reference>
<accession>A0A226DHM2</accession>
<comment type="caution">
    <text evidence="4">The sequence shown here is derived from an EMBL/GenBank/DDBJ whole genome shotgun (WGS) entry which is preliminary data.</text>
</comment>
<dbReference type="OrthoDB" id="269227at2759"/>
<comment type="similarity">
    <text evidence="1">Belongs to the GMC oxidoreductase family.</text>
</comment>
<feature type="binding site" evidence="2">
    <location>
        <begin position="133"/>
        <end position="136"/>
    </location>
    <ligand>
        <name>FAD</name>
        <dbReference type="ChEBI" id="CHEBI:57692"/>
    </ligand>
</feature>
<dbReference type="InterPro" id="IPR007867">
    <property type="entry name" value="GMC_OxRtase_C"/>
</dbReference>
<dbReference type="OMA" id="EDPCVDR"/>
<dbReference type="InterPro" id="IPR000172">
    <property type="entry name" value="GMC_OxRdtase_N"/>
</dbReference>
<proteinExistence type="inferred from homology"/>
<evidence type="ECO:0000259" key="3">
    <source>
        <dbReference type="PROSITE" id="PS00624"/>
    </source>
</evidence>
<dbReference type="PANTHER" id="PTHR11552">
    <property type="entry name" value="GLUCOSE-METHANOL-CHOLINE GMC OXIDOREDUCTASE"/>
    <property type="match status" value="1"/>
</dbReference>
<gene>
    <name evidence="4" type="ORF">Fcan01_20928</name>
</gene>
<organism evidence="4 5">
    <name type="scientific">Folsomia candida</name>
    <name type="common">Springtail</name>
    <dbReference type="NCBI Taxonomy" id="158441"/>
    <lineage>
        <taxon>Eukaryota</taxon>
        <taxon>Metazoa</taxon>
        <taxon>Ecdysozoa</taxon>
        <taxon>Arthropoda</taxon>
        <taxon>Hexapoda</taxon>
        <taxon>Collembola</taxon>
        <taxon>Entomobryomorpha</taxon>
        <taxon>Isotomoidea</taxon>
        <taxon>Isotomidae</taxon>
        <taxon>Proisotominae</taxon>
        <taxon>Folsomia</taxon>
    </lineage>
</organism>
<dbReference type="GO" id="GO:0016614">
    <property type="term" value="F:oxidoreductase activity, acting on CH-OH group of donors"/>
    <property type="evidence" value="ECO:0007669"/>
    <property type="project" value="InterPro"/>
</dbReference>
<evidence type="ECO:0000256" key="1">
    <source>
        <dbReference type="ARBA" id="ARBA00010790"/>
    </source>
</evidence>
<dbReference type="InterPro" id="IPR012132">
    <property type="entry name" value="GMC_OxRdtase"/>
</dbReference>
<dbReference type="Proteomes" id="UP000198287">
    <property type="component" value="Unassembled WGS sequence"/>
</dbReference>
<dbReference type="InterPro" id="IPR036188">
    <property type="entry name" value="FAD/NAD-bd_sf"/>
</dbReference>
<dbReference type="Pfam" id="PF00732">
    <property type="entry name" value="GMC_oxred_N"/>
    <property type="match status" value="1"/>
</dbReference>
<name>A0A226DHM2_FOLCA</name>
<evidence type="ECO:0000313" key="4">
    <source>
        <dbReference type="EMBL" id="OXA44669.1"/>
    </source>
</evidence>
<feature type="binding site" evidence="2">
    <location>
        <position position="264"/>
    </location>
    <ligand>
        <name>FAD</name>
        <dbReference type="ChEBI" id="CHEBI:57692"/>
    </ligand>
</feature>
<evidence type="ECO:0000313" key="5">
    <source>
        <dbReference type="Proteomes" id="UP000198287"/>
    </source>
</evidence>
<evidence type="ECO:0000256" key="2">
    <source>
        <dbReference type="PIRSR" id="PIRSR000137-2"/>
    </source>
</evidence>
<keyword evidence="2" id="KW-0274">FAD</keyword>
<dbReference type="SUPFAM" id="SSF51905">
    <property type="entry name" value="FAD/NAD(P)-binding domain"/>
    <property type="match status" value="1"/>
</dbReference>
<sequence>MKLGAFVLQAIPLIMSYYVKKYMDDDKAVALVDLESDFGIPRIASFDFIVVGGGSAGCVVAGRLSEKFNVLLLEAGGTPVPQSLVPLFTRQLWGVPDIHFNHKTVPQRNLSLGNGGIVSVSTGKMLGGSGSHNDMVHQRASPLSWDAIAARIGDVSWSYQNLLGLFKKSEDFIGQLINPDESDYYGTGGPLTIDTQFSEIFPKWAEAGVQLGYPTADPNAFQIPSFAPIHKSMVNGKRVSSYTGYISPYEGTRTNLTVIRYATVNKVLLTEGTNQAYGVTYTRHGIPQIAHASKEVILSAGTINSPLILMLSGIGPKETLDAAKIPVKVELPLVGQNLIEHIYTIIPDFTYNASAAPYIPRIPEDQLESAFTTYLETGVGEFSQVVGPQAFISSSRAIAEGEGNWPDIRINFIPGCPISLDDEVETKGCAIVELERPKSVGTVSLNVTAYLAGVTDFDGLSEIDINAFSDPSDMDVFLDGMDMVFRVVEETEAFQSLGTTFAGSPLSRCSHVPFRSREYWACYVQQGGSGEIRQGQSSTTHIVGTCSMGSVTDSKMRVLGVPRLRVVDASILPIIPNANVNGPVVLVGEKAAEDIALDWSNS</sequence>
<dbReference type="PIRSF" id="PIRSF000137">
    <property type="entry name" value="Alcohol_oxidase"/>
    <property type="match status" value="1"/>
</dbReference>